<dbReference type="InterPro" id="IPR052527">
    <property type="entry name" value="Metal_cation-efflux_comp"/>
</dbReference>
<evidence type="ECO:0000256" key="1">
    <source>
        <dbReference type="ARBA" id="ARBA00004127"/>
    </source>
</evidence>
<reference evidence="6 7" key="1">
    <citation type="submission" date="2014-02" db="EMBL/GenBank/DDBJ databases">
        <title>The small core and large imbalanced accessory genome model reveals a collaborative survival strategy of Sorangium cellulosum strains in nature.</title>
        <authorList>
            <person name="Han K."/>
            <person name="Peng R."/>
            <person name="Blom J."/>
            <person name="Li Y.-Z."/>
        </authorList>
    </citation>
    <scope>NUCLEOTIDE SEQUENCE [LARGE SCALE GENOMIC DNA]</scope>
    <source>
        <strain evidence="6 7">So0157-25</strain>
    </source>
</reference>
<comment type="subcellular location">
    <subcellularLocation>
        <location evidence="1">Endomembrane system</location>
        <topology evidence="1">Multi-pass membrane protein</topology>
    </subcellularLocation>
</comment>
<comment type="caution">
    <text evidence="6">The sequence shown here is derived from an EMBL/GenBank/DDBJ whole genome shotgun (WGS) entry which is preliminary data.</text>
</comment>
<dbReference type="Proteomes" id="UP000075420">
    <property type="component" value="Unassembled WGS sequence"/>
</dbReference>
<proteinExistence type="predicted"/>
<protein>
    <submittedName>
        <fullName evidence="6">Isoprenylcysteine carboxyl methyltransferase</fullName>
    </submittedName>
</protein>
<keyword evidence="4 5" id="KW-0472">Membrane</keyword>
<organism evidence="6 7">
    <name type="scientific">Sorangium cellulosum</name>
    <name type="common">Polyangium cellulosum</name>
    <dbReference type="NCBI Taxonomy" id="56"/>
    <lineage>
        <taxon>Bacteria</taxon>
        <taxon>Pseudomonadati</taxon>
        <taxon>Myxococcota</taxon>
        <taxon>Polyangia</taxon>
        <taxon>Polyangiales</taxon>
        <taxon>Polyangiaceae</taxon>
        <taxon>Sorangium</taxon>
    </lineage>
</organism>
<dbReference type="AlphaFoldDB" id="A0A150PH04"/>
<dbReference type="EMBL" id="JELY01001685">
    <property type="protein sequence ID" value="KYF54916.1"/>
    <property type="molecule type" value="Genomic_DNA"/>
</dbReference>
<evidence type="ECO:0000313" key="7">
    <source>
        <dbReference type="Proteomes" id="UP000075420"/>
    </source>
</evidence>
<evidence type="ECO:0000313" key="6">
    <source>
        <dbReference type="EMBL" id="KYF54916.1"/>
    </source>
</evidence>
<dbReference type="GO" id="GO:0008168">
    <property type="term" value="F:methyltransferase activity"/>
    <property type="evidence" value="ECO:0007669"/>
    <property type="project" value="UniProtKB-KW"/>
</dbReference>
<dbReference type="InterPro" id="IPR007318">
    <property type="entry name" value="Phopholipid_MeTrfase"/>
</dbReference>
<keyword evidence="6" id="KW-0808">Transferase</keyword>
<dbReference type="PANTHER" id="PTHR43847:SF1">
    <property type="entry name" value="BLL3993 PROTEIN"/>
    <property type="match status" value="1"/>
</dbReference>
<feature type="transmembrane region" description="Helical" evidence="5">
    <location>
        <begin position="45"/>
        <end position="66"/>
    </location>
</feature>
<evidence type="ECO:0000256" key="3">
    <source>
        <dbReference type="ARBA" id="ARBA00022989"/>
    </source>
</evidence>
<dbReference type="Pfam" id="PF04191">
    <property type="entry name" value="PEMT"/>
    <property type="match status" value="1"/>
</dbReference>
<keyword evidence="6" id="KW-0489">Methyltransferase</keyword>
<keyword evidence="3 5" id="KW-1133">Transmembrane helix</keyword>
<dbReference type="Gene3D" id="1.20.120.1630">
    <property type="match status" value="1"/>
</dbReference>
<gene>
    <name evidence="6" type="ORF">BE08_34780</name>
</gene>
<feature type="transmembrane region" description="Helical" evidence="5">
    <location>
        <begin position="133"/>
        <end position="164"/>
    </location>
</feature>
<name>A0A150PH04_SORCE</name>
<evidence type="ECO:0000256" key="2">
    <source>
        <dbReference type="ARBA" id="ARBA00022692"/>
    </source>
</evidence>
<keyword evidence="2 5" id="KW-0812">Transmembrane</keyword>
<dbReference type="PANTHER" id="PTHR43847">
    <property type="entry name" value="BLL3993 PROTEIN"/>
    <property type="match status" value="1"/>
</dbReference>
<evidence type="ECO:0000256" key="5">
    <source>
        <dbReference type="SAM" id="Phobius"/>
    </source>
</evidence>
<sequence length="203" mass="21416">MSRPLIALILFLVYGALAFGWRSLRQRRATGSTGFRGISGRPGSVEWTGGVLFVVAMALAALAPIAEMAGWVAPLVEPGAVVVGVGIATVLAGMAGTLWSQVAMGDSWRIGVDAAERTQLVTRGPFTLVRNPIFSFMSLTLAGMLLVVPDALALASFVALVAAIELQVRFVEEPYLLRTHGDGYAAYCARVGRFVPGLGLLAR</sequence>
<dbReference type="GO" id="GO:0032259">
    <property type="term" value="P:methylation"/>
    <property type="evidence" value="ECO:0007669"/>
    <property type="project" value="UniProtKB-KW"/>
</dbReference>
<dbReference type="GO" id="GO:0012505">
    <property type="term" value="C:endomembrane system"/>
    <property type="evidence" value="ECO:0007669"/>
    <property type="project" value="UniProtKB-SubCell"/>
</dbReference>
<accession>A0A150PH04</accession>
<feature type="transmembrane region" description="Helical" evidence="5">
    <location>
        <begin position="6"/>
        <end position="24"/>
    </location>
</feature>
<evidence type="ECO:0000256" key="4">
    <source>
        <dbReference type="ARBA" id="ARBA00023136"/>
    </source>
</evidence>
<feature type="transmembrane region" description="Helical" evidence="5">
    <location>
        <begin position="78"/>
        <end position="99"/>
    </location>
</feature>